<comment type="caution">
    <text evidence="1">The sequence shown here is derived from an EMBL/GenBank/DDBJ whole genome shotgun (WGS) entry which is preliminary data.</text>
</comment>
<proteinExistence type="predicted"/>
<evidence type="ECO:0000313" key="2">
    <source>
        <dbReference type="Proteomes" id="UP000075304"/>
    </source>
</evidence>
<reference evidence="1 2" key="1">
    <citation type="submission" date="2016-01" db="EMBL/GenBank/DDBJ databases">
        <title>Genome Sequences of Twelve Sporeforming Bacillus Species Isolated from Foods.</title>
        <authorList>
            <person name="Berendsen E.M."/>
            <person name="Wells-Bennik M.H."/>
            <person name="Krawcyk A.O."/>
            <person name="De Jong A."/>
            <person name="Holsappel S."/>
            <person name="Eijlander R.T."/>
            <person name="Kuipers O.P."/>
        </authorList>
    </citation>
    <scope>NUCLEOTIDE SEQUENCE [LARGE SCALE GENOMIC DNA]</scope>
    <source>
        <strain evidence="1 2">B4099</strain>
    </source>
</reference>
<dbReference type="Proteomes" id="UP000075304">
    <property type="component" value="Unassembled WGS sequence"/>
</dbReference>
<sequence length="407" mass="44802">MAGDGSLDIATYNPKQFVTTNAYRSLEGELIQKSGVKPVQTVNGKDFGRYLSVKFHIYKDGAIVMEYWKPGSKHLYYERVNEIPKEAIPGSENPDDPLYMDIWNGIYEGSGKAVGDTIESLESLGKAALDQGTYLSLGKKAADYYNKLKSSPAATLKSTAHKTIDMGKYVGIAVKNAFEREVIHGDAKSRAEFFAYGLTSIGLSVLGDKGISKISTASKVLKTGKLAEKAEKLRVDTGVAPVLQAAGAGTAKIPYNVMDELGIRIQKAIESNWNTTNPRIRLPRTNGRWDGETGNGKWYSNNSDVLEVTGGKPIVFKNNRPDFSPWSKGQLKFKEGQLNGTDNDFKLVYAKLMKVKGFKSLNQAKLWLRKKGLTPHHLDKNTIQLIPTKLHRNVPHIGSASDLRGGY</sequence>
<dbReference type="PATRIC" id="fig|1398.25.peg.3316"/>
<accession>A0A150KEF0</accession>
<dbReference type="AlphaFoldDB" id="A0A150KEF0"/>
<dbReference type="EMBL" id="LQYI01000064">
    <property type="protein sequence ID" value="KYC67969.1"/>
    <property type="molecule type" value="Genomic_DNA"/>
</dbReference>
<organism evidence="1 2">
    <name type="scientific">Heyndrickxia coagulans</name>
    <name type="common">Weizmannia coagulans</name>
    <dbReference type="NCBI Taxonomy" id="1398"/>
    <lineage>
        <taxon>Bacteria</taxon>
        <taxon>Bacillati</taxon>
        <taxon>Bacillota</taxon>
        <taxon>Bacilli</taxon>
        <taxon>Bacillales</taxon>
        <taxon>Bacillaceae</taxon>
        <taxon>Heyndrickxia</taxon>
    </lineage>
</organism>
<gene>
    <name evidence="1" type="ORF">B4099_3729</name>
</gene>
<protein>
    <submittedName>
        <fullName evidence="1">Uncharacterized protein</fullName>
    </submittedName>
</protein>
<dbReference type="Pfam" id="PF14414">
    <property type="entry name" value="WHH"/>
    <property type="match status" value="1"/>
</dbReference>
<name>A0A150KEF0_HEYCO</name>
<evidence type="ECO:0000313" key="1">
    <source>
        <dbReference type="EMBL" id="KYC67969.1"/>
    </source>
</evidence>
<dbReference type="InterPro" id="IPR032869">
    <property type="entry name" value="WHH_dom_containing"/>
</dbReference>